<evidence type="ECO:0000313" key="3">
    <source>
        <dbReference type="Proteomes" id="UP000325315"/>
    </source>
</evidence>
<accession>A0A5B6VKS3</accession>
<comment type="caution">
    <text evidence="2">The sequence shown here is derived from an EMBL/GenBank/DDBJ whole genome shotgun (WGS) entry which is preliminary data.</text>
</comment>
<feature type="region of interest" description="Disordered" evidence="1">
    <location>
        <begin position="34"/>
        <end position="90"/>
    </location>
</feature>
<dbReference type="Proteomes" id="UP000325315">
    <property type="component" value="Unassembled WGS sequence"/>
</dbReference>
<feature type="compositionally biased region" description="Basic and acidic residues" evidence="1">
    <location>
        <begin position="43"/>
        <end position="75"/>
    </location>
</feature>
<evidence type="ECO:0000313" key="2">
    <source>
        <dbReference type="EMBL" id="KAA3469850.1"/>
    </source>
</evidence>
<gene>
    <name evidence="2" type="ORF">EPI10_015602</name>
</gene>
<reference evidence="3" key="1">
    <citation type="journal article" date="2019" name="Plant Biotechnol. J.">
        <title>Genome sequencing of the Australian wild diploid species Gossypium australe highlights disease resistance and delayed gland morphogenesis.</title>
        <authorList>
            <person name="Cai Y."/>
            <person name="Cai X."/>
            <person name="Wang Q."/>
            <person name="Wang P."/>
            <person name="Zhang Y."/>
            <person name="Cai C."/>
            <person name="Xu Y."/>
            <person name="Wang K."/>
            <person name="Zhou Z."/>
            <person name="Wang C."/>
            <person name="Geng S."/>
            <person name="Li B."/>
            <person name="Dong Q."/>
            <person name="Hou Y."/>
            <person name="Wang H."/>
            <person name="Ai P."/>
            <person name="Liu Z."/>
            <person name="Yi F."/>
            <person name="Sun M."/>
            <person name="An G."/>
            <person name="Cheng J."/>
            <person name="Zhang Y."/>
            <person name="Shi Q."/>
            <person name="Xie Y."/>
            <person name="Shi X."/>
            <person name="Chang Y."/>
            <person name="Huang F."/>
            <person name="Chen Y."/>
            <person name="Hong S."/>
            <person name="Mi L."/>
            <person name="Sun Q."/>
            <person name="Zhang L."/>
            <person name="Zhou B."/>
            <person name="Peng R."/>
            <person name="Zhang X."/>
            <person name="Liu F."/>
        </authorList>
    </citation>
    <scope>NUCLEOTIDE SEQUENCE [LARGE SCALE GENOMIC DNA]</scope>
    <source>
        <strain evidence="3">cv. PA1801</strain>
    </source>
</reference>
<keyword evidence="3" id="KW-1185">Reference proteome</keyword>
<protein>
    <submittedName>
        <fullName evidence="2">Uncharacterized protein</fullName>
    </submittedName>
</protein>
<evidence type="ECO:0000256" key="1">
    <source>
        <dbReference type="SAM" id="MobiDB-lite"/>
    </source>
</evidence>
<proteinExistence type="predicted"/>
<name>A0A5B6VKS3_9ROSI</name>
<organism evidence="2 3">
    <name type="scientific">Gossypium australe</name>
    <dbReference type="NCBI Taxonomy" id="47621"/>
    <lineage>
        <taxon>Eukaryota</taxon>
        <taxon>Viridiplantae</taxon>
        <taxon>Streptophyta</taxon>
        <taxon>Embryophyta</taxon>
        <taxon>Tracheophyta</taxon>
        <taxon>Spermatophyta</taxon>
        <taxon>Magnoliopsida</taxon>
        <taxon>eudicotyledons</taxon>
        <taxon>Gunneridae</taxon>
        <taxon>Pentapetalae</taxon>
        <taxon>rosids</taxon>
        <taxon>malvids</taxon>
        <taxon>Malvales</taxon>
        <taxon>Malvaceae</taxon>
        <taxon>Malvoideae</taxon>
        <taxon>Gossypium</taxon>
    </lineage>
</organism>
<dbReference type="EMBL" id="SMMG02000006">
    <property type="protein sequence ID" value="KAA3469850.1"/>
    <property type="molecule type" value="Genomic_DNA"/>
</dbReference>
<dbReference type="AlphaFoldDB" id="A0A5B6VKS3"/>
<sequence>MHLFRVSRIRLTNMLNWFQRDYKAVYPVTLKPIQKGKSGKMLTEPEEKSKQEVAENDDRVEDKKREQKPMLREYKPTISYPTKLKKRSHG</sequence>